<protein>
    <submittedName>
        <fullName evidence="1">Uncharacterized protein</fullName>
    </submittedName>
</protein>
<dbReference type="Proteomes" id="UP000027390">
    <property type="component" value="Segment"/>
</dbReference>
<proteinExistence type="predicted"/>
<dbReference type="EMBL" id="KJ595575">
    <property type="protein sequence ID" value="AID18241.1"/>
    <property type="molecule type" value="Genomic_DNA"/>
</dbReference>
<organism evidence="1 2">
    <name type="scientific">Mycobacterium phage Willis</name>
    <dbReference type="NCBI Taxonomy" id="1486404"/>
    <lineage>
        <taxon>Viruses</taxon>
        <taxon>Duplodnaviria</taxon>
        <taxon>Heunggongvirae</taxon>
        <taxon>Uroviricota</taxon>
        <taxon>Caudoviricetes</taxon>
        <taxon>Ceeclamvirinae</taxon>
        <taxon>Bixzunavirus</taxon>
        <taxon>Bixzunavirus Bxz1</taxon>
    </lineage>
</organism>
<accession>A0A068CC06</accession>
<sequence length="29" mass="3163">MIETPRTNCPTCGTTVTVGASKKKDHAWE</sequence>
<gene>
    <name evidence="1" type="primary">193</name>
    <name evidence="1" type="ORF">PBI_WILLIS_193</name>
</gene>
<name>A0A068CC06_9CAUD</name>
<evidence type="ECO:0000313" key="2">
    <source>
        <dbReference type="Proteomes" id="UP000027390"/>
    </source>
</evidence>
<evidence type="ECO:0000313" key="1">
    <source>
        <dbReference type="EMBL" id="AID18241.1"/>
    </source>
</evidence>
<reference evidence="1 2" key="1">
    <citation type="submission" date="2014-03" db="EMBL/GenBank/DDBJ databases">
        <authorList>
            <person name="Churilla B.M."/>
            <person name="Abrahim M.R."/>
            <person name="Burke K.A."/>
            <person name="Yu V.J."/>
            <person name="Adkins N.L."/>
            <person name="Cohen K.L."/>
            <person name="Colicchio M.A."/>
            <person name="Fasoranti T.O."/>
            <person name="Genkil J.S."/>
            <person name="Kramer Z.J."/>
            <person name="Prout A.K."/>
            <person name="Schafer C.E."/>
            <person name="Schwarz A.G."/>
            <person name="Tish M."/>
            <person name="Vispute N."/>
            <person name="Wilkes K.E."/>
            <person name="Williams C.R."/>
            <person name="Xiao X."/>
            <person name="Yoder B.A."/>
            <person name="Lapin J.S."/>
            <person name="Ott C.T."/>
            <person name="Walburn T.D."/>
            <person name="Bradley K.W."/>
            <person name="Clarke D.Q."/>
            <person name="Lewis M.F."/>
            <person name="Barker L.P."/>
            <person name="Bailey C."/>
            <person name="Asai D.J."/>
            <person name="Bowman C.A."/>
            <person name="Russell D.A."/>
            <person name="Pope W.H."/>
            <person name="Jacobs-Sera D."/>
            <person name="Hendrix R.W."/>
            <person name="Hatfull G.F."/>
        </authorList>
    </citation>
    <scope>NUCLEOTIDE SEQUENCE [LARGE SCALE GENOMIC DNA]</scope>
</reference>